<dbReference type="Gene3D" id="3.30.70.3290">
    <property type="match status" value="1"/>
</dbReference>
<feature type="compositionally biased region" description="Polar residues" evidence="3">
    <location>
        <begin position="570"/>
        <end position="586"/>
    </location>
</feature>
<dbReference type="Pfam" id="PF00698">
    <property type="entry name" value="Acyl_transf_1"/>
    <property type="match status" value="1"/>
</dbReference>
<evidence type="ECO:0000313" key="6">
    <source>
        <dbReference type="Proteomes" id="UP001500483"/>
    </source>
</evidence>
<evidence type="ECO:0000256" key="2">
    <source>
        <dbReference type="ARBA" id="ARBA00023315"/>
    </source>
</evidence>
<dbReference type="EMBL" id="BAAAYK010000027">
    <property type="protein sequence ID" value="GAA3354005.1"/>
    <property type="molecule type" value="Genomic_DNA"/>
</dbReference>
<feature type="compositionally biased region" description="Low complexity" evidence="3">
    <location>
        <begin position="530"/>
        <end position="546"/>
    </location>
</feature>
<comment type="caution">
    <text evidence="5">The sequence shown here is derived from an EMBL/GenBank/DDBJ whole genome shotgun (WGS) entry which is preliminary data.</text>
</comment>
<feature type="compositionally biased region" description="Low complexity" evidence="3">
    <location>
        <begin position="621"/>
        <end position="634"/>
    </location>
</feature>
<name>A0ABP6RI85_9PSEU</name>
<protein>
    <recommendedName>
        <fullName evidence="4">Malonyl-CoA:ACP transacylase (MAT) domain-containing protein</fullName>
    </recommendedName>
</protein>
<dbReference type="InterPro" id="IPR016036">
    <property type="entry name" value="Malonyl_transacylase_ACP-bd"/>
</dbReference>
<dbReference type="InterPro" id="IPR050091">
    <property type="entry name" value="PKS_NRPS_Biosynth_Enz"/>
</dbReference>
<gene>
    <name evidence="5" type="ORF">GCM10020366_09300</name>
</gene>
<evidence type="ECO:0000259" key="4">
    <source>
        <dbReference type="SMART" id="SM00827"/>
    </source>
</evidence>
<accession>A0ABP6RI85</accession>
<evidence type="ECO:0000313" key="5">
    <source>
        <dbReference type="EMBL" id="GAA3354005.1"/>
    </source>
</evidence>
<dbReference type="Pfam" id="PF22621">
    <property type="entry name" value="CurL-like_PKS_C"/>
    <property type="match status" value="1"/>
</dbReference>
<organism evidence="5 6">
    <name type="scientific">Saccharopolyspora gregorii</name>
    <dbReference type="NCBI Taxonomy" id="33914"/>
    <lineage>
        <taxon>Bacteria</taxon>
        <taxon>Bacillati</taxon>
        <taxon>Actinomycetota</taxon>
        <taxon>Actinomycetes</taxon>
        <taxon>Pseudonocardiales</taxon>
        <taxon>Pseudonocardiaceae</taxon>
        <taxon>Saccharopolyspora</taxon>
    </lineage>
</organism>
<dbReference type="Proteomes" id="UP001500483">
    <property type="component" value="Unassembled WGS sequence"/>
</dbReference>
<keyword evidence="6" id="KW-1185">Reference proteome</keyword>
<dbReference type="InterPro" id="IPR016035">
    <property type="entry name" value="Acyl_Trfase/lysoPLipase"/>
</dbReference>
<keyword evidence="2" id="KW-0012">Acyltransferase</keyword>
<dbReference type="Gene3D" id="3.40.366.10">
    <property type="entry name" value="Malonyl-Coenzyme A Acyl Carrier Protein, domain 2"/>
    <property type="match status" value="1"/>
</dbReference>
<dbReference type="SMART" id="SM00827">
    <property type="entry name" value="PKS_AT"/>
    <property type="match status" value="1"/>
</dbReference>
<evidence type="ECO:0000256" key="1">
    <source>
        <dbReference type="ARBA" id="ARBA00022679"/>
    </source>
</evidence>
<keyword evidence="1" id="KW-0808">Transferase</keyword>
<proteinExistence type="predicted"/>
<feature type="compositionally biased region" description="Low complexity" evidence="3">
    <location>
        <begin position="670"/>
        <end position="679"/>
    </location>
</feature>
<sequence length="687" mass="71827">MAEHRSPAPRRRVLLRCQRHQRARGPRTGPGRRGAAEPVADPGPLPVVVSARTPEALRAQAELLLGTETDLADLACSLATTRAHFEHRAAVLATDRTELRAGLTALAGGGTAPNLLRGGGAKPGKLAFLFSGQGAQRAGMGRELAARFPVFAAALEEVCAHFDLELERPLREIMFAGPGSADAVLLDETGFTQPALFAFEVALHRLFESWGVRPDFLTGHSIGELAAAHVAGVFSLPDAVRLVAARARLMQALPAGGAMISVQATEEEVVPLLTERVAIAAINGPTALVLAGDEPDVRELAEGFAANGRKTKRLRVSHAFHSPLMDTMLEEFGRTAREVGYAAPAIPVVSNLTGGVATAEQLCDPGYWVNHVRHAVRFADGVRTLADRGVGTWCEVGPDAVLSALVTGTLDGEGDVVPAQRAGWDEAQTAITALARLHTSGTTPRWTEFFAGSGARRADLPTYPFQHERFWPETTGPAPENPAAATASDTAFWSAVADADYDELAAELDVCPAPRCPRCCPRCPAGGNGSRSSRSSTPGGTASAGRRSPHRRHGPPGPGCWCCPRAAPSRSPTCSARSTTRCASNSTTPTGPPGPACSARRPADAPSTAWSRCSPPPTPGAPRRSGPRAPRPCCKPSATPDSTRRCGRSPGVPSPPGTANPCRTRPRPPRGGSAASPRSNTPTAGAG</sequence>
<feature type="region of interest" description="Disordered" evidence="3">
    <location>
        <begin position="525"/>
        <end position="555"/>
    </location>
</feature>
<dbReference type="PANTHER" id="PTHR43775">
    <property type="entry name" value="FATTY ACID SYNTHASE"/>
    <property type="match status" value="1"/>
</dbReference>
<feature type="domain" description="Malonyl-CoA:ACP transacylase (MAT)" evidence="4">
    <location>
        <begin position="129"/>
        <end position="424"/>
    </location>
</feature>
<feature type="region of interest" description="Disordered" evidence="3">
    <location>
        <begin position="20"/>
        <end position="46"/>
    </location>
</feature>
<reference evidence="6" key="1">
    <citation type="journal article" date="2019" name="Int. J. Syst. Evol. Microbiol.">
        <title>The Global Catalogue of Microorganisms (GCM) 10K type strain sequencing project: providing services to taxonomists for standard genome sequencing and annotation.</title>
        <authorList>
            <consortium name="The Broad Institute Genomics Platform"/>
            <consortium name="The Broad Institute Genome Sequencing Center for Infectious Disease"/>
            <person name="Wu L."/>
            <person name="Ma J."/>
        </authorList>
    </citation>
    <scope>NUCLEOTIDE SEQUENCE [LARGE SCALE GENOMIC DNA]</scope>
    <source>
        <strain evidence="6">JCM 9687</strain>
    </source>
</reference>
<dbReference type="InterPro" id="IPR001227">
    <property type="entry name" value="Ac_transferase_dom_sf"/>
</dbReference>
<evidence type="ECO:0000256" key="3">
    <source>
        <dbReference type="SAM" id="MobiDB-lite"/>
    </source>
</evidence>
<dbReference type="SUPFAM" id="SSF55048">
    <property type="entry name" value="Probable ACP-binding domain of malonyl-CoA ACP transacylase"/>
    <property type="match status" value="1"/>
</dbReference>
<dbReference type="PANTHER" id="PTHR43775:SF51">
    <property type="entry name" value="INACTIVE PHENOLPHTHIOCEROL SYNTHESIS POLYKETIDE SYNTHASE TYPE I PKS1-RELATED"/>
    <property type="match status" value="1"/>
</dbReference>
<feature type="region of interest" description="Disordered" evidence="3">
    <location>
        <begin position="570"/>
        <end position="687"/>
    </location>
</feature>
<dbReference type="InterPro" id="IPR014043">
    <property type="entry name" value="Acyl_transferase_dom"/>
</dbReference>
<dbReference type="SUPFAM" id="SSF52151">
    <property type="entry name" value="FabD/lysophospholipase-like"/>
    <property type="match status" value="1"/>
</dbReference>